<protein>
    <submittedName>
        <fullName evidence="1">Toxin RelE</fullName>
    </submittedName>
</protein>
<dbReference type="InterPro" id="IPR009241">
    <property type="entry name" value="HigB-like"/>
</dbReference>
<organism evidence="1 2">
    <name type="scientific">Prevotella melaninogenica DNF00666</name>
    <dbReference type="NCBI Taxonomy" id="1401073"/>
    <lineage>
        <taxon>Bacteria</taxon>
        <taxon>Pseudomonadati</taxon>
        <taxon>Bacteroidota</taxon>
        <taxon>Bacteroidia</taxon>
        <taxon>Bacteroidales</taxon>
        <taxon>Prevotellaceae</taxon>
        <taxon>Prevotella</taxon>
    </lineage>
</organism>
<reference evidence="1 2" key="1">
    <citation type="submission" date="2014-07" db="EMBL/GenBank/DDBJ databases">
        <authorList>
            <person name="McCorrison J."/>
            <person name="Sanka R."/>
            <person name="Torralba M."/>
            <person name="Gillis M."/>
            <person name="Haft D.H."/>
            <person name="Methe B."/>
            <person name="Sutton G."/>
            <person name="Nelson K.E."/>
        </authorList>
    </citation>
    <scope>NUCLEOTIDE SEQUENCE [LARGE SCALE GENOMIC DNA]</scope>
    <source>
        <strain evidence="1 2">DNF00666</strain>
    </source>
</reference>
<gene>
    <name evidence="1" type="ORF">HMPREF0661_05145</name>
</gene>
<sequence>MEVNRDIRMTETFVEFLKSLEPKVRKKYLYVIQVLKTESVVSEKFIKHLENTNLYEMRVSLSSNEYRTIVFSIDAVNIISATKVLLLNSFLKKDTKQYRGEINKAVKLLEEWRTEYEED</sequence>
<evidence type="ECO:0000313" key="1">
    <source>
        <dbReference type="EMBL" id="KGF50043.1"/>
    </source>
</evidence>
<dbReference type="EMBL" id="JRNS01000276">
    <property type="protein sequence ID" value="KGF50043.1"/>
    <property type="molecule type" value="Genomic_DNA"/>
</dbReference>
<dbReference type="RefSeq" id="WP_036863963.1">
    <property type="nucleotide sequence ID" value="NZ_JRNS01000276.1"/>
</dbReference>
<dbReference type="Proteomes" id="UP000029578">
    <property type="component" value="Unassembled WGS sequence"/>
</dbReference>
<dbReference type="AlphaFoldDB" id="A0A096ASI9"/>
<evidence type="ECO:0000313" key="2">
    <source>
        <dbReference type="Proteomes" id="UP000029578"/>
    </source>
</evidence>
<dbReference type="Pfam" id="PF05973">
    <property type="entry name" value="Gp49"/>
    <property type="match status" value="1"/>
</dbReference>
<comment type="caution">
    <text evidence="1">The sequence shown here is derived from an EMBL/GenBank/DDBJ whole genome shotgun (WGS) entry which is preliminary data.</text>
</comment>
<proteinExistence type="predicted"/>
<name>A0A096ASI9_9BACT</name>
<accession>A0A096ASI9</accession>